<reference evidence="2" key="1">
    <citation type="journal article" date="2023" name="IScience">
        <title>Live-bearing cockroach genome reveals convergent evolutionary mechanisms linked to viviparity in insects and beyond.</title>
        <authorList>
            <person name="Fouks B."/>
            <person name="Harrison M.C."/>
            <person name="Mikhailova A.A."/>
            <person name="Marchal E."/>
            <person name="English S."/>
            <person name="Carruthers M."/>
            <person name="Jennings E.C."/>
            <person name="Chiamaka E.L."/>
            <person name="Frigard R.A."/>
            <person name="Pippel M."/>
            <person name="Attardo G.M."/>
            <person name="Benoit J.B."/>
            <person name="Bornberg-Bauer E."/>
            <person name="Tobe S.S."/>
        </authorList>
    </citation>
    <scope>NUCLEOTIDE SEQUENCE</scope>
    <source>
        <strain evidence="2">Stay&amp;Tobe</strain>
    </source>
</reference>
<evidence type="ECO:0000256" key="1">
    <source>
        <dbReference type="SAM" id="Phobius"/>
    </source>
</evidence>
<name>A0AAD8A5Q6_DIPPU</name>
<keyword evidence="1" id="KW-1133">Transmembrane helix</keyword>
<proteinExistence type="predicted"/>
<keyword evidence="1" id="KW-0812">Transmembrane</keyword>
<feature type="non-terminal residue" evidence="2">
    <location>
        <position position="1"/>
    </location>
</feature>
<dbReference type="EMBL" id="JASPKZ010003820">
    <property type="protein sequence ID" value="KAJ9592650.1"/>
    <property type="molecule type" value="Genomic_DNA"/>
</dbReference>
<sequence>WIHSMTGGPTAVVNGSIGPCGSYIYIIYIYYTHFSNRPSPKHHLYNLPVACQRNVLNSISSISDGVVNCHYSTTNINSIKLYVRTVCFLMVRIVI</sequence>
<protein>
    <submittedName>
        <fullName evidence="2">Uncharacterized protein</fullName>
    </submittedName>
</protein>
<feature type="non-terminal residue" evidence="2">
    <location>
        <position position="95"/>
    </location>
</feature>
<gene>
    <name evidence="2" type="ORF">L9F63_015687</name>
</gene>
<dbReference type="Proteomes" id="UP001233999">
    <property type="component" value="Unassembled WGS sequence"/>
</dbReference>
<feature type="transmembrane region" description="Helical" evidence="1">
    <location>
        <begin position="12"/>
        <end position="31"/>
    </location>
</feature>
<dbReference type="AlphaFoldDB" id="A0AAD8A5Q6"/>
<evidence type="ECO:0000313" key="2">
    <source>
        <dbReference type="EMBL" id="KAJ9592650.1"/>
    </source>
</evidence>
<comment type="caution">
    <text evidence="2">The sequence shown here is derived from an EMBL/GenBank/DDBJ whole genome shotgun (WGS) entry which is preliminary data.</text>
</comment>
<evidence type="ECO:0000313" key="3">
    <source>
        <dbReference type="Proteomes" id="UP001233999"/>
    </source>
</evidence>
<reference evidence="2" key="2">
    <citation type="submission" date="2023-05" db="EMBL/GenBank/DDBJ databases">
        <authorList>
            <person name="Fouks B."/>
        </authorList>
    </citation>
    <scope>NUCLEOTIDE SEQUENCE</scope>
    <source>
        <strain evidence="2">Stay&amp;Tobe</strain>
        <tissue evidence="2">Testes</tissue>
    </source>
</reference>
<keyword evidence="1" id="KW-0472">Membrane</keyword>
<keyword evidence="3" id="KW-1185">Reference proteome</keyword>
<accession>A0AAD8A5Q6</accession>
<organism evidence="2 3">
    <name type="scientific">Diploptera punctata</name>
    <name type="common">Pacific beetle cockroach</name>
    <dbReference type="NCBI Taxonomy" id="6984"/>
    <lineage>
        <taxon>Eukaryota</taxon>
        <taxon>Metazoa</taxon>
        <taxon>Ecdysozoa</taxon>
        <taxon>Arthropoda</taxon>
        <taxon>Hexapoda</taxon>
        <taxon>Insecta</taxon>
        <taxon>Pterygota</taxon>
        <taxon>Neoptera</taxon>
        <taxon>Polyneoptera</taxon>
        <taxon>Dictyoptera</taxon>
        <taxon>Blattodea</taxon>
        <taxon>Blaberoidea</taxon>
        <taxon>Blaberidae</taxon>
        <taxon>Diplopterinae</taxon>
        <taxon>Diploptera</taxon>
    </lineage>
</organism>